<evidence type="ECO:0000313" key="3">
    <source>
        <dbReference type="Proteomes" id="UP001201262"/>
    </source>
</evidence>
<reference evidence="2" key="1">
    <citation type="submission" date="2021-12" db="EMBL/GenBank/DDBJ databases">
        <title>Convergent genome expansion in fungi linked to evolution of root-endophyte symbiosis.</title>
        <authorList>
            <consortium name="DOE Joint Genome Institute"/>
            <person name="Ke Y.-H."/>
            <person name="Bonito G."/>
            <person name="Liao H.-L."/>
            <person name="Looney B."/>
            <person name="Rojas-Flechas A."/>
            <person name="Nash J."/>
            <person name="Hameed K."/>
            <person name="Schadt C."/>
            <person name="Martin F."/>
            <person name="Crous P.W."/>
            <person name="Miettinen O."/>
            <person name="Magnuson J.K."/>
            <person name="Labbe J."/>
            <person name="Jacobson D."/>
            <person name="Doktycz M.J."/>
            <person name="Veneault-Fourrey C."/>
            <person name="Kuo A."/>
            <person name="Mondo S."/>
            <person name="Calhoun S."/>
            <person name="Riley R."/>
            <person name="Ohm R."/>
            <person name="LaButti K."/>
            <person name="Andreopoulos B."/>
            <person name="Pangilinan J."/>
            <person name="Nolan M."/>
            <person name="Tritt A."/>
            <person name="Clum A."/>
            <person name="Lipzen A."/>
            <person name="Daum C."/>
            <person name="Barry K."/>
            <person name="Grigoriev I.V."/>
            <person name="Vilgalys R."/>
        </authorList>
    </citation>
    <scope>NUCLEOTIDE SEQUENCE</scope>
    <source>
        <strain evidence="2">PMI_201</strain>
    </source>
</reference>
<dbReference type="EMBL" id="JAJTJA010000008">
    <property type="protein sequence ID" value="KAH8695676.1"/>
    <property type="molecule type" value="Genomic_DNA"/>
</dbReference>
<name>A0AAD4KS28_9EURO</name>
<dbReference type="GeneID" id="70244557"/>
<protein>
    <submittedName>
        <fullName evidence="2">Uncharacterized protein</fullName>
    </submittedName>
</protein>
<dbReference type="Proteomes" id="UP001201262">
    <property type="component" value="Unassembled WGS sequence"/>
</dbReference>
<evidence type="ECO:0000313" key="2">
    <source>
        <dbReference type="EMBL" id="KAH8695676.1"/>
    </source>
</evidence>
<sequence>MDKKFQEAQLLSQQLQTDLYSSISLRNEMSAEISQQKKSLSELMNTNETLRQELQSLTLEHEESQMDLQKMTKCHIEVSMRFAEQQKHILKHYSTRLDLQMPLNPVDKEQLDSMKRQLRCADGCVDVLLKCPHGSAYFLRKIEQQLEAEYRATLQEKDDQIAALLKQSGNRSSMMNR</sequence>
<keyword evidence="3" id="KW-1185">Reference proteome</keyword>
<keyword evidence="1" id="KW-0175">Coiled coil</keyword>
<feature type="coiled-coil region" evidence="1">
    <location>
        <begin position="26"/>
        <end position="67"/>
    </location>
</feature>
<organism evidence="2 3">
    <name type="scientific">Talaromyces proteolyticus</name>
    <dbReference type="NCBI Taxonomy" id="1131652"/>
    <lineage>
        <taxon>Eukaryota</taxon>
        <taxon>Fungi</taxon>
        <taxon>Dikarya</taxon>
        <taxon>Ascomycota</taxon>
        <taxon>Pezizomycotina</taxon>
        <taxon>Eurotiomycetes</taxon>
        <taxon>Eurotiomycetidae</taxon>
        <taxon>Eurotiales</taxon>
        <taxon>Trichocomaceae</taxon>
        <taxon>Talaromyces</taxon>
        <taxon>Talaromyces sect. Bacilispori</taxon>
    </lineage>
</organism>
<evidence type="ECO:0000256" key="1">
    <source>
        <dbReference type="SAM" id="Coils"/>
    </source>
</evidence>
<accession>A0AAD4KS28</accession>
<dbReference type="RefSeq" id="XP_046070818.1">
    <property type="nucleotide sequence ID" value="XM_046214270.1"/>
</dbReference>
<gene>
    <name evidence="2" type="ORF">BGW36DRAFT_361352</name>
</gene>
<proteinExistence type="predicted"/>
<dbReference type="AlphaFoldDB" id="A0AAD4KS28"/>
<comment type="caution">
    <text evidence="2">The sequence shown here is derived from an EMBL/GenBank/DDBJ whole genome shotgun (WGS) entry which is preliminary data.</text>
</comment>